<dbReference type="OrthoDB" id="3687641at2759"/>
<evidence type="ECO:0000256" key="2">
    <source>
        <dbReference type="ARBA" id="ARBA00035112"/>
    </source>
</evidence>
<dbReference type="Proteomes" id="UP000297716">
    <property type="component" value="Unassembled WGS sequence"/>
</dbReference>
<reference evidence="5 6" key="1">
    <citation type="submission" date="2019-03" db="EMBL/GenBank/DDBJ databases">
        <title>Draft genome sequence of Xylaria hypoxylon DSM 108379, a ubiquitous saprotrophic-parasitic fungi on hardwood.</title>
        <authorList>
            <person name="Buettner E."/>
            <person name="Leonhardt S."/>
            <person name="Gebauer A.M."/>
            <person name="Liers C."/>
            <person name="Hofrichter M."/>
            <person name="Kellner H."/>
        </authorList>
    </citation>
    <scope>NUCLEOTIDE SEQUENCE [LARGE SCALE GENOMIC DNA]</scope>
    <source>
        <strain evidence="5 6">DSM 108379</strain>
    </source>
</reference>
<dbReference type="PANTHER" id="PTHR33365:SF4">
    <property type="entry name" value="CYCLOCHLOROTINE BIOSYNTHESIS PROTEIN O"/>
    <property type="match status" value="1"/>
</dbReference>
<name>A0A4Z0YHF0_9PEZI</name>
<dbReference type="InterPro" id="IPR021765">
    <property type="entry name" value="UstYa-like"/>
</dbReference>
<evidence type="ECO:0000313" key="6">
    <source>
        <dbReference type="Proteomes" id="UP000297716"/>
    </source>
</evidence>
<sequence length="254" mass="28479">MRDLADEEEHLCSSGGLNPNEASGRSGNGPDTIKPIYFKGYLILIHLAIIVLLVIAMARASTNGTLMILKGVSWSPVQDSLRYELNGQHALKHHKSSLFAGRPTSQQESAWTEMLAPMYFAATRQEMLSAEEALNNGVQLASGNYLATIGVYHELHCLQQMRLFLYRERYYHNITESQEEYLYEHLDHCLEALRITIMCHGNTGLYTFAWESATPDKATTKSNARSACVKWNSIEEWSRSRPLASSDPVVIPSA</sequence>
<proteinExistence type="inferred from homology"/>
<evidence type="ECO:0000313" key="5">
    <source>
        <dbReference type="EMBL" id="TGJ82857.1"/>
    </source>
</evidence>
<accession>A0A4Z0YHF0</accession>
<dbReference type="GO" id="GO:0043386">
    <property type="term" value="P:mycotoxin biosynthetic process"/>
    <property type="evidence" value="ECO:0007669"/>
    <property type="project" value="InterPro"/>
</dbReference>
<dbReference type="Pfam" id="PF11807">
    <property type="entry name" value="UstYa"/>
    <property type="match status" value="1"/>
</dbReference>
<keyword evidence="6" id="KW-1185">Reference proteome</keyword>
<evidence type="ECO:0000256" key="1">
    <source>
        <dbReference type="ARBA" id="ARBA00004685"/>
    </source>
</evidence>
<feature type="compositionally biased region" description="Polar residues" evidence="3">
    <location>
        <begin position="15"/>
        <end position="25"/>
    </location>
</feature>
<dbReference type="EMBL" id="SKBN01000112">
    <property type="protein sequence ID" value="TGJ82857.1"/>
    <property type="molecule type" value="Genomic_DNA"/>
</dbReference>
<evidence type="ECO:0000256" key="3">
    <source>
        <dbReference type="SAM" id="MobiDB-lite"/>
    </source>
</evidence>
<gene>
    <name evidence="5" type="ORF">E0Z10_g5904</name>
</gene>
<protein>
    <submittedName>
        <fullName evidence="5">Uncharacterized protein</fullName>
    </submittedName>
</protein>
<keyword evidence="4" id="KW-0472">Membrane</keyword>
<comment type="caution">
    <text evidence="5">The sequence shown here is derived from an EMBL/GenBank/DDBJ whole genome shotgun (WGS) entry which is preliminary data.</text>
</comment>
<dbReference type="STRING" id="37992.A0A4Z0YHF0"/>
<organism evidence="5 6">
    <name type="scientific">Xylaria hypoxylon</name>
    <dbReference type="NCBI Taxonomy" id="37992"/>
    <lineage>
        <taxon>Eukaryota</taxon>
        <taxon>Fungi</taxon>
        <taxon>Dikarya</taxon>
        <taxon>Ascomycota</taxon>
        <taxon>Pezizomycotina</taxon>
        <taxon>Sordariomycetes</taxon>
        <taxon>Xylariomycetidae</taxon>
        <taxon>Xylariales</taxon>
        <taxon>Xylariaceae</taxon>
        <taxon>Xylaria</taxon>
    </lineage>
</organism>
<keyword evidence="4" id="KW-1133">Transmembrane helix</keyword>
<comment type="pathway">
    <text evidence="1">Mycotoxin biosynthesis.</text>
</comment>
<comment type="similarity">
    <text evidence="2">Belongs to the ustYa family.</text>
</comment>
<feature type="region of interest" description="Disordered" evidence="3">
    <location>
        <begin position="1"/>
        <end position="28"/>
    </location>
</feature>
<evidence type="ECO:0000256" key="4">
    <source>
        <dbReference type="SAM" id="Phobius"/>
    </source>
</evidence>
<dbReference type="AlphaFoldDB" id="A0A4Z0YHF0"/>
<keyword evidence="4" id="KW-0812">Transmembrane</keyword>
<dbReference type="PANTHER" id="PTHR33365">
    <property type="entry name" value="YALI0B05434P"/>
    <property type="match status" value="1"/>
</dbReference>
<feature type="transmembrane region" description="Helical" evidence="4">
    <location>
        <begin position="36"/>
        <end position="58"/>
    </location>
</feature>